<evidence type="ECO:0000256" key="1">
    <source>
        <dbReference type="SAM" id="MobiDB-lite"/>
    </source>
</evidence>
<accession>A0A8H4SPM1</accession>
<feature type="compositionally biased region" description="Polar residues" evidence="1">
    <location>
        <begin position="29"/>
        <end position="38"/>
    </location>
</feature>
<evidence type="ECO:0000313" key="3">
    <source>
        <dbReference type="Proteomes" id="UP000604273"/>
    </source>
</evidence>
<dbReference type="OrthoDB" id="10429552at2759"/>
<dbReference type="Proteomes" id="UP000604273">
    <property type="component" value="Unassembled WGS sequence"/>
</dbReference>
<gene>
    <name evidence="2" type="ORF">FGADI_13434</name>
</gene>
<protein>
    <submittedName>
        <fullName evidence="2">Uncharacterized protein</fullName>
    </submittedName>
</protein>
<reference evidence="2" key="1">
    <citation type="journal article" date="2020" name="BMC Genomics">
        <title>Correction to: Identification and distribution of gene clusters required for synthesis of sphingolipid metabolism inhibitors in diverse species of the filamentous fungus Fusarium.</title>
        <authorList>
            <person name="Kim H.S."/>
            <person name="Lohmar J.M."/>
            <person name="Busman M."/>
            <person name="Brown D.W."/>
            <person name="Naumann T.A."/>
            <person name="Divon H.H."/>
            <person name="Lysoe E."/>
            <person name="Uhlig S."/>
            <person name="Proctor R.H."/>
        </authorList>
    </citation>
    <scope>NUCLEOTIDE SEQUENCE</scope>
    <source>
        <strain evidence="2">NRRL 45417</strain>
    </source>
</reference>
<keyword evidence="3" id="KW-1185">Reference proteome</keyword>
<sequence>MVNTGDKKKQAQNDPEKKGMDKGDDKQLTIGTGSQSREPNLPAQGANNAAGLRLEIMLRNNMRHLAVECEIDTLGHGAVTQFTDQLARNKLCVSTFCGVPAIVFRGDNPSCLSQIGEIADQMKRDDQTLTDMIIPNDNDLSGVVLMTNNKKFANMDGKVTRMAQDNMVEEKKGWVCYSS</sequence>
<dbReference type="AlphaFoldDB" id="A0A8H4SPM1"/>
<evidence type="ECO:0000313" key="2">
    <source>
        <dbReference type="EMBL" id="KAF4943416.1"/>
    </source>
</evidence>
<name>A0A8H4SPM1_9HYPO</name>
<comment type="caution">
    <text evidence="2">The sequence shown here is derived from an EMBL/GenBank/DDBJ whole genome shotgun (WGS) entry which is preliminary data.</text>
</comment>
<organism evidence="2 3">
    <name type="scientific">Fusarium gaditjirri</name>
    <dbReference type="NCBI Taxonomy" id="282569"/>
    <lineage>
        <taxon>Eukaryota</taxon>
        <taxon>Fungi</taxon>
        <taxon>Dikarya</taxon>
        <taxon>Ascomycota</taxon>
        <taxon>Pezizomycotina</taxon>
        <taxon>Sordariomycetes</taxon>
        <taxon>Hypocreomycetidae</taxon>
        <taxon>Hypocreales</taxon>
        <taxon>Nectriaceae</taxon>
        <taxon>Fusarium</taxon>
        <taxon>Fusarium nisikadoi species complex</taxon>
    </lineage>
</organism>
<dbReference type="EMBL" id="JABFAI010000563">
    <property type="protein sequence ID" value="KAF4943416.1"/>
    <property type="molecule type" value="Genomic_DNA"/>
</dbReference>
<proteinExistence type="predicted"/>
<reference evidence="2" key="2">
    <citation type="submission" date="2020-05" db="EMBL/GenBank/DDBJ databases">
        <authorList>
            <person name="Kim H.-S."/>
            <person name="Proctor R.H."/>
            <person name="Brown D.W."/>
        </authorList>
    </citation>
    <scope>NUCLEOTIDE SEQUENCE</scope>
    <source>
        <strain evidence="2">NRRL 45417</strain>
    </source>
</reference>
<feature type="region of interest" description="Disordered" evidence="1">
    <location>
        <begin position="1"/>
        <end position="46"/>
    </location>
</feature>
<feature type="compositionally biased region" description="Basic and acidic residues" evidence="1">
    <location>
        <begin position="1"/>
        <end position="27"/>
    </location>
</feature>